<dbReference type="InterPro" id="IPR000847">
    <property type="entry name" value="LysR_HTH_N"/>
</dbReference>
<dbReference type="Gene3D" id="3.40.190.10">
    <property type="entry name" value="Periplasmic binding protein-like II"/>
    <property type="match status" value="2"/>
</dbReference>
<evidence type="ECO:0000256" key="3">
    <source>
        <dbReference type="ARBA" id="ARBA00023125"/>
    </source>
</evidence>
<proteinExistence type="inferred from homology"/>
<dbReference type="Pfam" id="PF03466">
    <property type="entry name" value="LysR_substrate"/>
    <property type="match status" value="1"/>
</dbReference>
<dbReference type="SUPFAM" id="SSF46785">
    <property type="entry name" value="Winged helix' DNA-binding domain"/>
    <property type="match status" value="1"/>
</dbReference>
<dbReference type="CDD" id="cd08423">
    <property type="entry name" value="PBP2_LTTR_like_6"/>
    <property type="match status" value="1"/>
</dbReference>
<dbReference type="SUPFAM" id="SSF53850">
    <property type="entry name" value="Periplasmic binding protein-like II"/>
    <property type="match status" value="1"/>
</dbReference>
<evidence type="ECO:0000256" key="2">
    <source>
        <dbReference type="ARBA" id="ARBA00023015"/>
    </source>
</evidence>
<dbReference type="RefSeq" id="WP_214058119.1">
    <property type="nucleotide sequence ID" value="NZ_BAAAHS010000131.1"/>
</dbReference>
<dbReference type="EMBL" id="CP075371">
    <property type="protein sequence ID" value="QVT78549.1"/>
    <property type="molecule type" value="Genomic_DNA"/>
</dbReference>
<evidence type="ECO:0000313" key="6">
    <source>
        <dbReference type="EMBL" id="QVT78549.1"/>
    </source>
</evidence>
<feature type="domain" description="HTH lysR-type" evidence="5">
    <location>
        <begin position="1"/>
        <end position="58"/>
    </location>
</feature>
<name>A0ABX8EDN5_9ACTN</name>
<keyword evidence="4" id="KW-0804">Transcription</keyword>
<dbReference type="InterPro" id="IPR036390">
    <property type="entry name" value="WH_DNA-bd_sf"/>
</dbReference>
<dbReference type="PANTHER" id="PTHR30346">
    <property type="entry name" value="TRANSCRIPTIONAL DUAL REGULATOR HCAR-RELATED"/>
    <property type="match status" value="1"/>
</dbReference>
<organism evidence="6 7">
    <name type="scientific">Nocardioides aquaticus</name>
    <dbReference type="NCBI Taxonomy" id="160826"/>
    <lineage>
        <taxon>Bacteria</taxon>
        <taxon>Bacillati</taxon>
        <taxon>Actinomycetota</taxon>
        <taxon>Actinomycetes</taxon>
        <taxon>Propionibacteriales</taxon>
        <taxon>Nocardioidaceae</taxon>
        <taxon>Nocardioides</taxon>
    </lineage>
</organism>
<comment type="similarity">
    <text evidence="1">Belongs to the LysR transcriptional regulatory family.</text>
</comment>
<reference evidence="6 7" key="1">
    <citation type="submission" date="2021-05" db="EMBL/GenBank/DDBJ databases">
        <title>Complete genome of Nocardioides aquaticus KCTC 9944T isolated from meromictic and hypersaline Ekho Lake, Antarctica.</title>
        <authorList>
            <person name="Hwang K."/>
            <person name="Kim K.M."/>
            <person name="Choe H."/>
        </authorList>
    </citation>
    <scope>NUCLEOTIDE SEQUENCE [LARGE SCALE GENOMIC DNA]</scope>
    <source>
        <strain evidence="6 7">KCTC 9944</strain>
    </source>
</reference>
<evidence type="ECO:0000259" key="5">
    <source>
        <dbReference type="PROSITE" id="PS50931"/>
    </source>
</evidence>
<keyword evidence="7" id="KW-1185">Reference proteome</keyword>
<dbReference type="InterPro" id="IPR036388">
    <property type="entry name" value="WH-like_DNA-bd_sf"/>
</dbReference>
<accession>A0ABX8EDN5</accession>
<keyword evidence="3" id="KW-0238">DNA-binding</keyword>
<evidence type="ECO:0000256" key="4">
    <source>
        <dbReference type="ARBA" id="ARBA00023163"/>
    </source>
</evidence>
<dbReference type="Proteomes" id="UP000679307">
    <property type="component" value="Chromosome"/>
</dbReference>
<sequence length="311" mass="33263">MIDSRLHVLRVVARAGTITAAAHDLGYTPSAVSHQLKSLGRDLGVVLLEPEGRKVRLTAAATLLLRRSDALLAHWEAIRGELHETAGGSTGRLALAGFSTAASALLPPVAIRAMREFPDSRIQIVEADPSVCVDMLLAGTVDVAVVVGTTELPPTDDPRFVQEPLMEDRLDLLVPSDHRLAGRPSVLLADAAEEAWIMDRPGSAHHELVATACLAAGFTPRHLHRVVEWDTGAALVAAGFGVALIPRLARLPGQDDLVRVPLRGDPTPARHVRTLVRGGTDQQPEIAFALAALRVEAERVREPDPAETSVR</sequence>
<dbReference type="Pfam" id="PF00126">
    <property type="entry name" value="HTH_1"/>
    <property type="match status" value="1"/>
</dbReference>
<dbReference type="PROSITE" id="PS50931">
    <property type="entry name" value="HTH_LYSR"/>
    <property type="match status" value="1"/>
</dbReference>
<keyword evidence="2" id="KW-0805">Transcription regulation</keyword>
<dbReference type="Gene3D" id="1.10.10.10">
    <property type="entry name" value="Winged helix-like DNA-binding domain superfamily/Winged helix DNA-binding domain"/>
    <property type="match status" value="1"/>
</dbReference>
<protein>
    <submittedName>
        <fullName evidence="6">HTH-type transcriptional regulator CysL</fullName>
    </submittedName>
</protein>
<evidence type="ECO:0000256" key="1">
    <source>
        <dbReference type="ARBA" id="ARBA00009437"/>
    </source>
</evidence>
<dbReference type="PANTHER" id="PTHR30346:SF29">
    <property type="entry name" value="LYSR SUBSTRATE-BINDING"/>
    <property type="match status" value="1"/>
</dbReference>
<gene>
    <name evidence="6" type="primary">cysL</name>
    <name evidence="6" type="ORF">ENKNEFLB_00926</name>
</gene>
<evidence type="ECO:0000313" key="7">
    <source>
        <dbReference type="Proteomes" id="UP000679307"/>
    </source>
</evidence>
<dbReference type="InterPro" id="IPR005119">
    <property type="entry name" value="LysR_subst-bd"/>
</dbReference>